<feature type="region of interest" description="Disordered" evidence="1">
    <location>
        <begin position="171"/>
        <end position="277"/>
    </location>
</feature>
<dbReference type="Proteomes" id="UP000053558">
    <property type="component" value="Unassembled WGS sequence"/>
</dbReference>
<feature type="compositionally biased region" description="Polar residues" evidence="1">
    <location>
        <begin position="178"/>
        <end position="196"/>
    </location>
</feature>
<dbReference type="KEGG" id="cput:CONPUDRAFT_161336"/>
<name>A0A5M3N5S8_CONPW</name>
<keyword evidence="3" id="KW-1185">Reference proteome</keyword>
<dbReference type="RefSeq" id="XP_007763379.1">
    <property type="nucleotide sequence ID" value="XM_007765189.1"/>
</dbReference>
<feature type="compositionally biased region" description="Basic and acidic residues" evidence="1">
    <location>
        <begin position="197"/>
        <end position="208"/>
    </location>
</feature>
<dbReference type="EMBL" id="JH711573">
    <property type="protein sequence ID" value="EIW86627.1"/>
    <property type="molecule type" value="Genomic_DNA"/>
</dbReference>
<dbReference type="OrthoDB" id="3201807at2759"/>
<reference evidence="3" key="1">
    <citation type="journal article" date="2012" name="Science">
        <title>The Paleozoic origin of enzymatic lignin decomposition reconstructed from 31 fungal genomes.</title>
        <authorList>
            <person name="Floudas D."/>
            <person name="Binder M."/>
            <person name="Riley R."/>
            <person name="Barry K."/>
            <person name="Blanchette R.A."/>
            <person name="Henrissat B."/>
            <person name="Martinez A.T."/>
            <person name="Otillar R."/>
            <person name="Spatafora J.W."/>
            <person name="Yadav J.S."/>
            <person name="Aerts A."/>
            <person name="Benoit I."/>
            <person name="Boyd A."/>
            <person name="Carlson A."/>
            <person name="Copeland A."/>
            <person name="Coutinho P.M."/>
            <person name="de Vries R.P."/>
            <person name="Ferreira P."/>
            <person name="Findley K."/>
            <person name="Foster B."/>
            <person name="Gaskell J."/>
            <person name="Glotzer D."/>
            <person name="Gorecki P."/>
            <person name="Heitman J."/>
            <person name="Hesse C."/>
            <person name="Hori C."/>
            <person name="Igarashi K."/>
            <person name="Jurgens J.A."/>
            <person name="Kallen N."/>
            <person name="Kersten P."/>
            <person name="Kohler A."/>
            <person name="Kuees U."/>
            <person name="Kumar T.K.A."/>
            <person name="Kuo A."/>
            <person name="LaButti K."/>
            <person name="Larrondo L.F."/>
            <person name="Lindquist E."/>
            <person name="Ling A."/>
            <person name="Lombard V."/>
            <person name="Lucas S."/>
            <person name="Lundell T."/>
            <person name="Martin R."/>
            <person name="McLaughlin D.J."/>
            <person name="Morgenstern I."/>
            <person name="Morin E."/>
            <person name="Murat C."/>
            <person name="Nagy L.G."/>
            <person name="Nolan M."/>
            <person name="Ohm R.A."/>
            <person name="Patyshakuliyeva A."/>
            <person name="Rokas A."/>
            <person name="Ruiz-Duenas F.J."/>
            <person name="Sabat G."/>
            <person name="Salamov A."/>
            <person name="Samejima M."/>
            <person name="Schmutz J."/>
            <person name="Slot J.C."/>
            <person name="St John F."/>
            <person name="Stenlid J."/>
            <person name="Sun H."/>
            <person name="Sun S."/>
            <person name="Syed K."/>
            <person name="Tsang A."/>
            <person name="Wiebenga A."/>
            <person name="Young D."/>
            <person name="Pisabarro A."/>
            <person name="Eastwood D.C."/>
            <person name="Martin F."/>
            <person name="Cullen D."/>
            <person name="Grigoriev I.V."/>
            <person name="Hibbett D.S."/>
        </authorList>
    </citation>
    <scope>NUCLEOTIDE SEQUENCE [LARGE SCALE GENOMIC DNA]</scope>
    <source>
        <strain evidence="3">RWD-64-598 SS2</strain>
    </source>
</reference>
<organism evidence="2 3">
    <name type="scientific">Coniophora puteana (strain RWD-64-598)</name>
    <name type="common">Brown rot fungus</name>
    <dbReference type="NCBI Taxonomy" id="741705"/>
    <lineage>
        <taxon>Eukaryota</taxon>
        <taxon>Fungi</taxon>
        <taxon>Dikarya</taxon>
        <taxon>Basidiomycota</taxon>
        <taxon>Agaricomycotina</taxon>
        <taxon>Agaricomycetes</taxon>
        <taxon>Agaricomycetidae</taxon>
        <taxon>Boletales</taxon>
        <taxon>Coniophorineae</taxon>
        <taxon>Coniophoraceae</taxon>
        <taxon>Coniophora</taxon>
    </lineage>
</organism>
<proteinExistence type="predicted"/>
<evidence type="ECO:0000313" key="2">
    <source>
        <dbReference type="EMBL" id="EIW86627.1"/>
    </source>
</evidence>
<evidence type="ECO:0000256" key="1">
    <source>
        <dbReference type="SAM" id="MobiDB-lite"/>
    </source>
</evidence>
<sequence>MSVPLKWVFQTFDSRTKTAELLAPELENSNLSPHDYELAINFLPGTHRFWPSIYSAGAAGAMAGYGHFYARPRWPRSRLGVAAGGAAMLGLLYGDFRAALAHRAFVRALDDPKTFMGAIQNVYRRVEGYESASSAPQLPGNNEAARSDVAGLSAVTGPEMVKDDNWDQLRTATLDGPSATNFKATSPATNASSDARPQTKWDQIRVENARNAGRQSSWDMIRQQHERTRIPSSSTLSSDSSGDDRALEQARFDSLLEAERRKHLDSENQDRTTRNLS</sequence>
<dbReference type="AlphaFoldDB" id="A0A5M3N5S8"/>
<gene>
    <name evidence="2" type="ORF">CONPUDRAFT_161336</name>
</gene>
<dbReference type="OMA" id="SWFDHAF"/>
<protein>
    <submittedName>
        <fullName evidence="2">Uncharacterized protein</fullName>
    </submittedName>
</protein>
<comment type="caution">
    <text evidence="2">The sequence shown here is derived from an EMBL/GenBank/DDBJ whole genome shotgun (WGS) entry which is preliminary data.</text>
</comment>
<dbReference type="GeneID" id="19204521"/>
<evidence type="ECO:0000313" key="3">
    <source>
        <dbReference type="Proteomes" id="UP000053558"/>
    </source>
</evidence>
<feature type="compositionally biased region" description="Basic and acidic residues" evidence="1">
    <location>
        <begin position="257"/>
        <end position="277"/>
    </location>
</feature>
<accession>A0A5M3N5S8</accession>
<feature type="compositionally biased region" description="Basic and acidic residues" evidence="1">
    <location>
        <begin position="242"/>
        <end position="251"/>
    </location>
</feature>